<dbReference type="Proteomes" id="UP000037962">
    <property type="component" value="Unassembled WGS sequence"/>
</dbReference>
<dbReference type="EMBL" id="LJFO01000006">
    <property type="protein sequence ID" value="KPG11268.1"/>
    <property type="molecule type" value="Genomic_DNA"/>
</dbReference>
<accession>A0A7V8LPR2</accession>
<dbReference type="Proteomes" id="UP000037843">
    <property type="component" value="Unassembled WGS sequence"/>
</dbReference>
<evidence type="ECO:0000313" key="2">
    <source>
        <dbReference type="EMBL" id="KPG34296.1"/>
    </source>
</evidence>
<name>A0A7V8LPR2_9MYCO</name>
<keyword evidence="4" id="KW-1185">Reference proteome</keyword>
<dbReference type="KEGG" id="miz:BAB75_01370"/>
<proteinExistence type="predicted"/>
<sequence>MTEKDDNTCEVCGKPLDAEDWYPTAPWVPKRLGGAGRPACADKRGKLTEVLDEMGVEYSIQPL</sequence>
<dbReference type="EMBL" id="LJFS01000011">
    <property type="protein sequence ID" value="KPG34296.1"/>
    <property type="molecule type" value="Genomic_DNA"/>
</dbReference>
<evidence type="ECO:0000313" key="3">
    <source>
        <dbReference type="Proteomes" id="UP000037843"/>
    </source>
</evidence>
<reference evidence="3 4" key="1">
    <citation type="submission" date="2015-09" db="EMBL/GenBank/DDBJ databases">
        <title>Genome Sequences of Mycobacterium immunogenum Isolates, Recuperated from a Chloraminated Drinking Water Distribution System Simulator Subjected to Episodes of Nitrification.</title>
        <authorList>
            <person name="Gomez-Alvarez V."/>
            <person name="Revetta R.P."/>
        </authorList>
    </citation>
    <scope>NUCLEOTIDE SEQUENCE [LARGE SCALE GENOMIC DNA]</scope>
    <source>
        <strain evidence="1 3">H008</strain>
        <strain evidence="2 4">H076</strain>
    </source>
</reference>
<evidence type="ECO:0000313" key="1">
    <source>
        <dbReference type="EMBL" id="KPG11268.1"/>
    </source>
</evidence>
<gene>
    <name evidence="1" type="ORF">AN908_12900</name>
    <name evidence="2" type="ORF">AN912_11100</name>
</gene>
<dbReference type="GeneID" id="45762556"/>
<dbReference type="RefSeq" id="WP_043077356.1">
    <property type="nucleotide sequence ID" value="NZ_CP011530.1"/>
</dbReference>
<protein>
    <submittedName>
        <fullName evidence="1">Uncharacterized protein</fullName>
    </submittedName>
</protein>
<comment type="caution">
    <text evidence="1">The sequence shown here is derived from an EMBL/GenBank/DDBJ whole genome shotgun (WGS) entry which is preliminary data.</text>
</comment>
<evidence type="ECO:0000313" key="4">
    <source>
        <dbReference type="Proteomes" id="UP000037962"/>
    </source>
</evidence>
<dbReference type="AlphaFoldDB" id="A0A7V8LPR2"/>
<organism evidence="1 3">
    <name type="scientific">Mycobacteroides immunogenum</name>
    <dbReference type="NCBI Taxonomy" id="83262"/>
    <lineage>
        <taxon>Bacteria</taxon>
        <taxon>Bacillati</taxon>
        <taxon>Actinomycetota</taxon>
        <taxon>Actinomycetes</taxon>
        <taxon>Mycobacteriales</taxon>
        <taxon>Mycobacteriaceae</taxon>
        <taxon>Mycobacteroides</taxon>
    </lineage>
</organism>